<gene>
    <name evidence="1" type="ORF">FEK35_27440</name>
</gene>
<name>A0A5R8P757_9NOCA</name>
<evidence type="ECO:0000313" key="1">
    <source>
        <dbReference type="EMBL" id="TLF96826.1"/>
    </source>
</evidence>
<organism evidence="1 2">
    <name type="scientific">Nocardia cyriacigeorgica</name>
    <dbReference type="NCBI Taxonomy" id="135487"/>
    <lineage>
        <taxon>Bacteria</taxon>
        <taxon>Bacillati</taxon>
        <taxon>Actinomycetota</taxon>
        <taxon>Actinomycetes</taxon>
        <taxon>Mycobacteriales</taxon>
        <taxon>Nocardiaceae</taxon>
        <taxon>Nocardia</taxon>
    </lineage>
</organism>
<comment type="caution">
    <text evidence="1">The sequence shown here is derived from an EMBL/GenBank/DDBJ whole genome shotgun (WGS) entry which is preliminary data.</text>
</comment>
<evidence type="ECO:0000313" key="2">
    <source>
        <dbReference type="Proteomes" id="UP000308349"/>
    </source>
</evidence>
<dbReference type="Proteomes" id="UP000308349">
    <property type="component" value="Unassembled WGS sequence"/>
</dbReference>
<sequence>MTTPTIPAGVQHTGTPQAPQPFGLYTAATVIDLDPPARMLGGVHWTPSNCGPSGTWDVLLCDDPENPPTETKTGARPDDAHFPTLTVWATDECDLYATDDTANQARATQLLTLHERLWVEQAFAQELAARATALPAAGSLAEAVGALEQQLGLAGFTGVLHARRGLAAPLHDHIERSGAFLTTPLGNRWSFGGGYSALGQTLYATGPVTLWRSPIVPRTAVDHTLNERQAVAERQVAFGWECPTTVFSVAVTG</sequence>
<accession>A0A5R8P757</accession>
<dbReference type="RefSeq" id="WP_138458667.1">
    <property type="nucleotide sequence ID" value="NZ_JADLPK010000004.1"/>
</dbReference>
<dbReference type="OrthoDB" id="4556179at2"/>
<proteinExistence type="predicted"/>
<dbReference type="AlphaFoldDB" id="A0A5R8P757"/>
<protein>
    <submittedName>
        <fullName evidence="1">Uncharacterized protein</fullName>
    </submittedName>
</protein>
<reference evidence="1 2" key="1">
    <citation type="submission" date="2019-05" db="EMBL/GenBank/DDBJ databases">
        <title>Genomes sequences of two Nocardia cyriacigeorgica environmental isolates, type strains Nocardia asteroides ATCC 19247 and Nocardia cyriacigeorgica DSM 44484.</title>
        <authorList>
            <person name="Vautrin F."/>
            <person name="Bergeron E."/>
            <person name="Dubost A."/>
            <person name="Abrouk D."/>
            <person name="Rodriguez Nava V."/>
            <person name="Pujic P."/>
        </authorList>
    </citation>
    <scope>NUCLEOTIDE SEQUENCE [LARGE SCALE GENOMIC DNA]</scope>
    <source>
        <strain evidence="1 2">EML 1456</strain>
    </source>
</reference>
<dbReference type="EMBL" id="VBUU01000040">
    <property type="protein sequence ID" value="TLF96826.1"/>
    <property type="molecule type" value="Genomic_DNA"/>
</dbReference>